<name>A0A931E900_9BACT</name>
<evidence type="ECO:0000313" key="2">
    <source>
        <dbReference type="EMBL" id="MBG9377571.1"/>
    </source>
</evidence>
<protein>
    <submittedName>
        <fullName evidence="2">NAD(P)/FAD-dependent oxidoreductase</fullName>
    </submittedName>
</protein>
<dbReference type="PANTHER" id="PTHR42685:SF22">
    <property type="entry name" value="CONDITIONED MEDIUM FACTOR RECEPTOR 1"/>
    <property type="match status" value="1"/>
</dbReference>
<proteinExistence type="predicted"/>
<dbReference type="PANTHER" id="PTHR42685">
    <property type="entry name" value="GERANYLGERANYL DIPHOSPHATE REDUCTASE"/>
    <property type="match status" value="1"/>
</dbReference>
<dbReference type="EMBL" id="JADWYR010000002">
    <property type="protein sequence ID" value="MBG9377571.1"/>
    <property type="molecule type" value="Genomic_DNA"/>
</dbReference>
<dbReference type="Gene3D" id="3.50.50.60">
    <property type="entry name" value="FAD/NAD(P)-binding domain"/>
    <property type="match status" value="1"/>
</dbReference>
<organism evidence="2 3">
    <name type="scientific">Panacibacter microcysteis</name>
    <dbReference type="NCBI Taxonomy" id="2793269"/>
    <lineage>
        <taxon>Bacteria</taxon>
        <taxon>Pseudomonadati</taxon>
        <taxon>Bacteroidota</taxon>
        <taxon>Chitinophagia</taxon>
        <taxon>Chitinophagales</taxon>
        <taxon>Chitinophagaceae</taxon>
        <taxon>Panacibacter</taxon>
    </lineage>
</organism>
<reference evidence="2" key="1">
    <citation type="submission" date="2020-11" db="EMBL/GenBank/DDBJ databases">
        <title>Bacterial whole genome sequence for Panacibacter sp. DH6.</title>
        <authorList>
            <person name="Le V."/>
            <person name="Ko S."/>
            <person name="Ahn C.-Y."/>
            <person name="Oh H.-M."/>
        </authorList>
    </citation>
    <scope>NUCLEOTIDE SEQUENCE</scope>
    <source>
        <strain evidence="2">DH6</strain>
    </source>
</reference>
<dbReference type="AlphaFoldDB" id="A0A931E900"/>
<dbReference type="SUPFAM" id="SSF51905">
    <property type="entry name" value="FAD/NAD(P)-binding domain"/>
    <property type="match status" value="1"/>
</dbReference>
<gene>
    <name evidence="2" type="ORF">I5907_15105</name>
</gene>
<dbReference type="InterPro" id="IPR036188">
    <property type="entry name" value="FAD/NAD-bd_sf"/>
</dbReference>
<evidence type="ECO:0000259" key="1">
    <source>
        <dbReference type="Pfam" id="PF01494"/>
    </source>
</evidence>
<dbReference type="RefSeq" id="WP_196991650.1">
    <property type="nucleotide sequence ID" value="NZ_JADWYR010000002.1"/>
</dbReference>
<feature type="domain" description="FAD-binding" evidence="1">
    <location>
        <begin position="7"/>
        <end position="137"/>
    </location>
</feature>
<dbReference type="InterPro" id="IPR002938">
    <property type="entry name" value="FAD-bd"/>
</dbReference>
<comment type="caution">
    <text evidence="2">The sequence shown here is derived from an EMBL/GenBank/DDBJ whole genome shotgun (WGS) entry which is preliminary data.</text>
</comment>
<sequence length="379" mass="42559">MKAETDYDIAIAGGGLAGLTLAIQAADAGYKTVLFEKERYPYHKVCGEYISLESLPFLKRLGFNDNAYELPVINKLQLSDVKGKLYSFDLPLGGFGISRYTLDNALYDIATKKGVHVLQNTKVQNLSFANEKFTAESNAGNLTAKVAAATYGKRSNLDIKWNRSFTQKKPDKLNNYIGVKYHIRYAFPRQNIALHNFSNGYCGISTIEDGKCCLCYLTTAGNLKQHGNSIKQMEQQVLWQNPLLQHIFTKATFLYQEPLVISQVSFNKKEQVENNVLMIGDAAGLITPLCGNGMSMAMHASKLAFDNINRFLHGSISRKEMEDHYTKQWQQQFSRRLGMGRFVQSIFGNNTATSLFLTTMNHTPWLARKIISTTHGNAF</sequence>
<dbReference type="GO" id="GO:0071949">
    <property type="term" value="F:FAD binding"/>
    <property type="evidence" value="ECO:0007669"/>
    <property type="project" value="InterPro"/>
</dbReference>
<dbReference type="Pfam" id="PF01494">
    <property type="entry name" value="FAD_binding_3"/>
    <property type="match status" value="1"/>
</dbReference>
<dbReference type="PRINTS" id="PR00420">
    <property type="entry name" value="RNGMNOXGNASE"/>
</dbReference>
<evidence type="ECO:0000313" key="3">
    <source>
        <dbReference type="Proteomes" id="UP000628448"/>
    </source>
</evidence>
<accession>A0A931E900</accession>
<keyword evidence="3" id="KW-1185">Reference proteome</keyword>
<dbReference type="InterPro" id="IPR050407">
    <property type="entry name" value="Geranylgeranyl_reductase"/>
</dbReference>
<dbReference type="Proteomes" id="UP000628448">
    <property type="component" value="Unassembled WGS sequence"/>
</dbReference>